<evidence type="ECO:0000313" key="1">
    <source>
        <dbReference type="EMBL" id="XDJ14841.1"/>
    </source>
</evidence>
<proteinExistence type="predicted"/>
<organism evidence="1">
    <name type="scientific">Pseudomonas phage RVTF4</name>
    <dbReference type="NCBI Taxonomy" id="3236931"/>
    <lineage>
        <taxon>Viruses</taxon>
    </lineage>
</organism>
<name>A0AB39CD63_9VIRU</name>
<reference evidence="1" key="1">
    <citation type="submission" date="2024-07" db="EMBL/GenBank/DDBJ databases">
        <authorList>
            <person name="Bringhurst R.M."/>
            <person name="Homer T.E."/>
        </authorList>
    </citation>
    <scope>NUCLEOTIDE SEQUENCE</scope>
</reference>
<dbReference type="PROSITE" id="PS51257">
    <property type="entry name" value="PROKAR_LIPOPROTEIN"/>
    <property type="match status" value="1"/>
</dbReference>
<accession>A0AB39CD63</accession>
<protein>
    <submittedName>
        <fullName evidence="1">Uncharacterized protein</fullName>
    </submittedName>
</protein>
<sequence length="130" mass="14630">MRYVLFLLFMLSSGCVLNQPQNFYYTEVHNSNVSNVSRTSTTTTKETPAPKPKTVVIRDPVQTTTTTCAEFVLPPKGPVPPTPVFSDPELKVKVDIDAILAAHIKALNKYADRERARVVTAYREWKDSCR</sequence>
<dbReference type="EMBL" id="PQ015378">
    <property type="protein sequence ID" value="XDJ14841.1"/>
    <property type="molecule type" value="Genomic_DNA"/>
</dbReference>